<protein>
    <submittedName>
        <fullName evidence="2">Class F sortase</fullName>
    </submittedName>
</protein>
<evidence type="ECO:0000313" key="2">
    <source>
        <dbReference type="EMBL" id="MBD8061089.1"/>
    </source>
</evidence>
<accession>A0ABR8YYN6</accession>
<dbReference type="RefSeq" id="WP_251838232.1">
    <property type="nucleotide sequence ID" value="NZ_JACSPO010000001.1"/>
</dbReference>
<comment type="caution">
    <text evidence="2">The sequence shown here is derived from an EMBL/GenBank/DDBJ whole genome shotgun (WGS) entry which is preliminary data.</text>
</comment>
<proteinExistence type="predicted"/>
<dbReference type="Proteomes" id="UP000661894">
    <property type="component" value="Unassembled WGS sequence"/>
</dbReference>
<dbReference type="EMBL" id="JACSPO010000001">
    <property type="protein sequence ID" value="MBD8061089.1"/>
    <property type="molecule type" value="Genomic_DNA"/>
</dbReference>
<dbReference type="Gene3D" id="2.40.260.10">
    <property type="entry name" value="Sortase"/>
    <property type="match status" value="1"/>
</dbReference>
<reference evidence="2 3" key="1">
    <citation type="submission" date="2020-08" db="EMBL/GenBank/DDBJ databases">
        <title>A Genomic Blueprint of the Chicken Gut Microbiome.</title>
        <authorList>
            <person name="Gilroy R."/>
            <person name="Ravi A."/>
            <person name="Getino M."/>
            <person name="Pursley I."/>
            <person name="Horton D.L."/>
            <person name="Alikhan N.-F."/>
            <person name="Baker D."/>
            <person name="Gharbi K."/>
            <person name="Hall N."/>
            <person name="Watson M."/>
            <person name="Adriaenssens E.M."/>
            <person name="Foster-Nyarko E."/>
            <person name="Jarju S."/>
            <person name="Secka A."/>
            <person name="Antonio M."/>
            <person name="Oren A."/>
            <person name="Chaudhuri R."/>
            <person name="La Ragione R.M."/>
            <person name="Hildebrand F."/>
            <person name="Pallen M.J."/>
        </authorList>
    </citation>
    <scope>NUCLEOTIDE SEQUENCE [LARGE SCALE GENOMIC DNA]</scope>
    <source>
        <strain evidence="2 3">Sa1BUA1</strain>
    </source>
</reference>
<organism evidence="2 3">
    <name type="scientific">Oceanitalea stevensii</name>
    <dbReference type="NCBI Taxonomy" id="2763072"/>
    <lineage>
        <taxon>Bacteria</taxon>
        <taxon>Bacillati</taxon>
        <taxon>Actinomycetota</taxon>
        <taxon>Actinomycetes</taxon>
        <taxon>Micrococcales</taxon>
        <taxon>Bogoriellaceae</taxon>
        <taxon>Georgenia</taxon>
    </lineage>
</organism>
<dbReference type="Pfam" id="PF04203">
    <property type="entry name" value="Sortase"/>
    <property type="match status" value="1"/>
</dbReference>
<dbReference type="InterPro" id="IPR005754">
    <property type="entry name" value="Sortase"/>
</dbReference>
<keyword evidence="3" id="KW-1185">Reference proteome</keyword>
<dbReference type="InterPro" id="IPR042001">
    <property type="entry name" value="Sortase_F"/>
</dbReference>
<gene>
    <name evidence="2" type="ORF">H9624_01970</name>
</gene>
<sequence>MAGVGLVLGGVQLLVQEPVVRAEDFGSTTAEVPVSSSVTVPDVAGLAWAVPGAVSAVAHAPTPVPPAAVTLAGVAAEVVAVGVLPSGELQLPEDPSRVGWWAAGAVPGQGEGTVVLAGHMDGLRRDGAMSALLDVASGDVVSLEDSRGGAHEYRVVERSTTPQESLDPSLFTTDGAHRLVLVTCGGTYDAATGRYSENIVVVAEPVA</sequence>
<dbReference type="SUPFAM" id="SSF63817">
    <property type="entry name" value="Sortase"/>
    <property type="match status" value="1"/>
</dbReference>
<dbReference type="InterPro" id="IPR023365">
    <property type="entry name" value="Sortase_dom-sf"/>
</dbReference>
<dbReference type="CDD" id="cd05829">
    <property type="entry name" value="Sortase_F"/>
    <property type="match status" value="1"/>
</dbReference>
<evidence type="ECO:0000256" key="1">
    <source>
        <dbReference type="ARBA" id="ARBA00022801"/>
    </source>
</evidence>
<evidence type="ECO:0000313" key="3">
    <source>
        <dbReference type="Proteomes" id="UP000661894"/>
    </source>
</evidence>
<name>A0ABR8YYN6_9MICO</name>
<keyword evidence="1" id="KW-0378">Hydrolase</keyword>